<dbReference type="Pfam" id="PF00054">
    <property type="entry name" value="Laminin_G_1"/>
    <property type="match status" value="2"/>
</dbReference>
<feature type="disulfide bond" evidence="1">
    <location>
        <begin position="1342"/>
        <end position="1369"/>
    </location>
</feature>
<evidence type="ECO:0000313" key="6">
    <source>
        <dbReference type="Proteomes" id="UP000235965"/>
    </source>
</evidence>
<dbReference type="Proteomes" id="UP000235965">
    <property type="component" value="Unassembled WGS sequence"/>
</dbReference>
<feature type="domain" description="Laminin G" evidence="4">
    <location>
        <begin position="1015"/>
        <end position="1186"/>
    </location>
</feature>
<dbReference type="Gene3D" id="2.60.120.200">
    <property type="match status" value="5"/>
</dbReference>
<dbReference type="PANTHER" id="PTHR15036:SF67">
    <property type="entry name" value="LAMININ SUBUNIT ALPHA-LIKE PROTEIN"/>
    <property type="match status" value="1"/>
</dbReference>
<sequence length="1373" mass="151227">MLHGLVKYEGLQQQLRNLNDQLSDLNNLISEAVNKQNKASAVSSRNENVLNVVRNSLKRTEVLESEQRALYAEGQNFNKESWQILNASMNNIRNFEVLAKNLTALISALEKKEGILDHLNPIYKEKYVLRAQMHADMLQKRVQYYRDLFNATQRDADFALRASKAYQQIVDALESSRDAAINASIAADIAYKKAHPSAEQDSLVDQASIILADSTRLLSRGKQKASHVGELKLSLEKHKEEMKNVRDILTETAKADNVISHQLQKLDNREALLTIQDVLQKAKKISDSMDEVQMKADMVRSNVKNELRPRLKQLSSDFQVNAVINHITASQENIQQAEVLLSRLSEDAVERKRKFQQWNDTMAARLQELRNKITQARHAANGIHLSISSRANMSEGCVRSFRPSSLEPSTTTSLVLDYALESGAKQNDSLILYLPSSTTEDFIAVEIVAQHIRFVWDVGGGAGEVEHPLKLEPGKSAEERNWYNIQIDRRSNIAKLSVRPHVLPEGSALESGTPVTNSSTSGFGRLDVGPGDVLWVGGLHLASAPGPPFLKTRNTGLAGCLHRVVLDGHAIGLWNFASQSAAGCAACIQSGEQTRDELTFRFSGEGYAVLHRPSSGPYNKYAFSVSLKFRTLDENSLLFLAVNPNVTDRYVSLTLRDGRVLFRVGYGGETQLEMASQERHNTGNWTVVEASRLFDRRKKLEKGVLKVEGEARDGAPTSPPGQEALPDLSNALYFVGGVPPGSFGAGMNKLDLPGSFLGCLAEIQVVQDGYSPLRGQFYGVEAGCADSALDKASFDGRGHLQLPSHSLDRRNASFGFVFRTLQPNALLMLTAFGDGERGQSFYSVSLVDGRLNVQVDAGRGEVLMSPQKQFNDGKFHSLSVTKLGRRLELRVDDELEDSAALPKGATVVHAPGPSGGLYFGGVPSNFTNIGMITSSVPLVGTVKDVIFNDQLLQLDHPISFEHVGIGRLDTISVLESYPPGSPSPSILLPPKRGEGRNGLPEGCHKGPSYSLEPGAAKFGDSPHSHVQIRQRKSVLQAGDFTVELDFRTLYPNGLLLLLPGGKGKKLHYILLQLRNKRLQLLIVKGVPKLDIEDTEELNDGLWHHVVLSREGNRIIMIVDSNKPKRRKRYPKKLNIGNTMYVGGVPESEVLLPELLLQKLESFKGCLRGLAINQQSQNLSGHKVGQCFPLVEQGSYFPGDAYAVYEEKFHVGSQLELQLEFRTSENTGVLLSISEPPGYPALSLEINDGKVVMTGDMGNQRPFHVEQGFPSRFTVCDNRWHRVKAFFENDVLNLRVDNFPTVYGHSGNGIFTEASTNSPLYIGGLPEGAPSGTLGTRDNFKGCIRNVVIGKNPKDWTDMASLNNILLSSCPVSS</sequence>
<dbReference type="EMBL" id="NEVH01021233">
    <property type="protein sequence ID" value="PNF19695.1"/>
    <property type="molecule type" value="Genomic_DNA"/>
</dbReference>
<dbReference type="GO" id="GO:0016020">
    <property type="term" value="C:membrane"/>
    <property type="evidence" value="ECO:0007669"/>
    <property type="project" value="UniProtKB-SubCell"/>
</dbReference>
<dbReference type="PANTHER" id="PTHR15036">
    <property type="entry name" value="PIKACHURIN-LIKE PROTEIN"/>
    <property type="match status" value="1"/>
</dbReference>
<organism evidence="5 6">
    <name type="scientific">Cryptotermes secundus</name>
    <dbReference type="NCBI Taxonomy" id="105785"/>
    <lineage>
        <taxon>Eukaryota</taxon>
        <taxon>Metazoa</taxon>
        <taxon>Ecdysozoa</taxon>
        <taxon>Arthropoda</taxon>
        <taxon>Hexapoda</taxon>
        <taxon>Insecta</taxon>
        <taxon>Pterygota</taxon>
        <taxon>Neoptera</taxon>
        <taxon>Polyneoptera</taxon>
        <taxon>Dictyoptera</taxon>
        <taxon>Blattodea</taxon>
        <taxon>Blattoidea</taxon>
        <taxon>Termitoidae</taxon>
        <taxon>Kalotermitidae</taxon>
        <taxon>Cryptotermitinae</taxon>
        <taxon>Cryptotermes</taxon>
    </lineage>
</organism>
<feature type="coiled-coil region" evidence="2">
    <location>
        <begin position="327"/>
        <end position="379"/>
    </location>
</feature>
<feature type="domain" description="Laminin G" evidence="4">
    <location>
        <begin position="789"/>
        <end position="1003"/>
    </location>
</feature>
<keyword evidence="1" id="KW-1015">Disulfide bond</keyword>
<feature type="domain" description="Laminin G" evidence="4">
    <location>
        <begin position="1191"/>
        <end position="1369"/>
    </location>
</feature>
<reference evidence="5 6" key="1">
    <citation type="submission" date="2017-12" db="EMBL/GenBank/DDBJ databases">
        <title>Hemimetabolous genomes reveal molecular basis of termite eusociality.</title>
        <authorList>
            <person name="Harrison M.C."/>
            <person name="Jongepier E."/>
            <person name="Robertson H.M."/>
            <person name="Arning N."/>
            <person name="Bitard-Feildel T."/>
            <person name="Chao H."/>
            <person name="Childers C.P."/>
            <person name="Dinh H."/>
            <person name="Doddapaneni H."/>
            <person name="Dugan S."/>
            <person name="Gowin J."/>
            <person name="Greiner C."/>
            <person name="Han Y."/>
            <person name="Hu H."/>
            <person name="Hughes D.S.T."/>
            <person name="Huylmans A.-K."/>
            <person name="Kemena C."/>
            <person name="Kremer L.P.M."/>
            <person name="Lee S.L."/>
            <person name="Lopez-Ezquerra A."/>
            <person name="Mallet L."/>
            <person name="Monroy-Kuhn J.M."/>
            <person name="Moser A."/>
            <person name="Murali S.C."/>
            <person name="Muzny D.M."/>
            <person name="Otani S."/>
            <person name="Piulachs M.-D."/>
            <person name="Poelchau M."/>
            <person name="Qu J."/>
            <person name="Schaub F."/>
            <person name="Wada-Katsumata A."/>
            <person name="Worley K.C."/>
            <person name="Xie Q."/>
            <person name="Ylla G."/>
            <person name="Poulsen M."/>
            <person name="Gibbs R.A."/>
            <person name="Schal C."/>
            <person name="Richards S."/>
            <person name="Belles X."/>
            <person name="Korb J."/>
            <person name="Bornberg-Bauer E."/>
        </authorList>
    </citation>
    <scope>NUCLEOTIDE SEQUENCE [LARGE SCALE GENOMIC DNA]</scope>
    <source>
        <tissue evidence="5">Whole body</tissue>
    </source>
</reference>
<dbReference type="CDD" id="cd00110">
    <property type="entry name" value="LamG"/>
    <property type="match status" value="5"/>
</dbReference>
<proteinExistence type="predicted"/>
<dbReference type="Pfam" id="PF02210">
    <property type="entry name" value="Laminin_G_2"/>
    <property type="match status" value="3"/>
</dbReference>
<gene>
    <name evidence="5" type="ORF">B7P43_G15731</name>
</gene>
<dbReference type="STRING" id="105785.A0A2J7PTN9"/>
<feature type="domain" description="Laminin G" evidence="4">
    <location>
        <begin position="388"/>
        <end position="584"/>
    </location>
</feature>
<dbReference type="InterPro" id="IPR050372">
    <property type="entry name" value="Neurexin-related_CASP"/>
</dbReference>
<evidence type="ECO:0000313" key="5">
    <source>
        <dbReference type="EMBL" id="PNF19695.1"/>
    </source>
</evidence>
<evidence type="ECO:0000256" key="1">
    <source>
        <dbReference type="PROSITE-ProRule" id="PRU00122"/>
    </source>
</evidence>
<dbReference type="SMART" id="SM00282">
    <property type="entry name" value="LamG"/>
    <property type="match status" value="5"/>
</dbReference>
<accession>A0A2J7PTN9</accession>
<keyword evidence="6" id="KW-1185">Reference proteome</keyword>
<comment type="caution">
    <text evidence="5">The sequence shown here is derived from an EMBL/GenBank/DDBJ whole genome shotgun (WGS) entry which is preliminary data.</text>
</comment>
<evidence type="ECO:0000259" key="4">
    <source>
        <dbReference type="PROSITE" id="PS50025"/>
    </source>
</evidence>
<keyword evidence="2" id="KW-0175">Coiled coil</keyword>
<comment type="caution">
    <text evidence="1">Lacks conserved residue(s) required for the propagation of feature annotation.</text>
</comment>
<dbReference type="InterPro" id="IPR001791">
    <property type="entry name" value="Laminin_G"/>
</dbReference>
<evidence type="ECO:0000256" key="2">
    <source>
        <dbReference type="SAM" id="Coils"/>
    </source>
</evidence>
<protein>
    <recommendedName>
        <fullName evidence="4">Laminin G domain-containing protein</fullName>
    </recommendedName>
</protein>
<evidence type="ECO:0000256" key="3">
    <source>
        <dbReference type="SAM" id="MobiDB-lite"/>
    </source>
</evidence>
<feature type="domain" description="Laminin G" evidence="4">
    <location>
        <begin position="597"/>
        <end position="784"/>
    </location>
</feature>
<dbReference type="InterPro" id="IPR013320">
    <property type="entry name" value="ConA-like_dom_sf"/>
</dbReference>
<dbReference type="SUPFAM" id="SSF49899">
    <property type="entry name" value="Concanavalin A-like lectins/glucanases"/>
    <property type="match status" value="5"/>
</dbReference>
<feature type="coiled-coil region" evidence="2">
    <location>
        <begin position="228"/>
        <end position="255"/>
    </location>
</feature>
<feature type="region of interest" description="Disordered" evidence="3">
    <location>
        <begin position="982"/>
        <end position="1006"/>
    </location>
</feature>
<dbReference type="PROSITE" id="PS50025">
    <property type="entry name" value="LAM_G_DOMAIN"/>
    <property type="match status" value="5"/>
</dbReference>
<dbReference type="InParanoid" id="A0A2J7PTN9"/>
<dbReference type="OrthoDB" id="8545473at2759"/>
<name>A0A2J7PTN9_9NEOP</name>
<dbReference type="FunFam" id="2.60.120.200:FF:000200">
    <property type="entry name" value="Laminin subunit alpha-3"/>
    <property type="match status" value="1"/>
</dbReference>
<feature type="coiled-coil region" evidence="2">
    <location>
        <begin position="8"/>
        <end position="35"/>
    </location>
</feature>